<dbReference type="Pfam" id="PF17169">
    <property type="entry name" value="NRBF2_MIT"/>
    <property type="match status" value="1"/>
</dbReference>
<dbReference type="Proteomes" id="UP000288716">
    <property type="component" value="Unassembled WGS sequence"/>
</dbReference>
<dbReference type="InterPro" id="IPR039679">
    <property type="entry name" value="NRBF2"/>
</dbReference>
<sequence>MDVYIESPLNKAHRFERKAEDFEKCCRFEEAIECHKNAKECLLEAKKCASSLGGKQSIDAQINFHENQEKILANRQAAFQHKIDIYKNKQKEQMIAKEEKRSSMNFGNSLQIENEGKNVAGETEIEKAIYRAIEEHDSLVQFLIHREDQTIEKDAKNLNTSSYKSGNKLSKDDKTVIEELRTNNEQNL</sequence>
<proteinExistence type="predicted"/>
<dbReference type="EMBL" id="NCKV01002714">
    <property type="protein sequence ID" value="RWS26487.1"/>
    <property type="molecule type" value="Genomic_DNA"/>
</dbReference>
<dbReference type="Gene3D" id="1.20.58.80">
    <property type="entry name" value="Phosphotransferase system, lactose/cellobiose-type IIA subunit"/>
    <property type="match status" value="1"/>
</dbReference>
<gene>
    <name evidence="2" type="ORF">B4U80_13760</name>
</gene>
<dbReference type="AlphaFoldDB" id="A0A443SG30"/>
<dbReference type="SUPFAM" id="SSF140361">
    <property type="entry name" value="MIT domain-like"/>
    <property type="match status" value="1"/>
</dbReference>
<dbReference type="PANTHER" id="PTHR14964">
    <property type="entry name" value="NUCLEAR RECEPTOR BINDING FACTOR 2"/>
    <property type="match status" value="1"/>
</dbReference>
<reference evidence="2 3" key="1">
    <citation type="journal article" date="2018" name="Gigascience">
        <title>Genomes of trombidid mites reveal novel predicted allergens and laterally-transferred genes associated with secondary metabolism.</title>
        <authorList>
            <person name="Dong X."/>
            <person name="Chaisiri K."/>
            <person name="Xia D."/>
            <person name="Armstrong S.D."/>
            <person name="Fang Y."/>
            <person name="Donnelly M.J."/>
            <person name="Kadowaki T."/>
            <person name="McGarry J.W."/>
            <person name="Darby A.C."/>
            <person name="Makepeace B.L."/>
        </authorList>
    </citation>
    <scope>NUCLEOTIDE SEQUENCE [LARGE SCALE GENOMIC DNA]</scope>
    <source>
        <strain evidence="2">UoL-UT</strain>
    </source>
</reference>
<feature type="domain" description="Nuclear receptor-binding factor 2 MIT" evidence="1">
    <location>
        <begin position="5"/>
        <end position="75"/>
    </location>
</feature>
<name>A0A443SG30_9ACAR</name>
<keyword evidence="3" id="KW-1185">Reference proteome</keyword>
<dbReference type="STRING" id="299467.A0A443SG30"/>
<evidence type="ECO:0000313" key="3">
    <source>
        <dbReference type="Proteomes" id="UP000288716"/>
    </source>
</evidence>
<accession>A0A443SG30</accession>
<dbReference type="InterPro" id="IPR033393">
    <property type="entry name" value="NRBF2_MIT"/>
</dbReference>
<protein>
    <submittedName>
        <fullName evidence="2">Nuclear receptor-binding factor 2-like protein</fullName>
    </submittedName>
</protein>
<keyword evidence="2" id="KW-0675">Receptor</keyword>
<evidence type="ECO:0000259" key="1">
    <source>
        <dbReference type="Pfam" id="PF17169"/>
    </source>
</evidence>
<comment type="caution">
    <text evidence="2">The sequence shown here is derived from an EMBL/GenBank/DDBJ whole genome shotgun (WGS) entry which is preliminary data.</text>
</comment>
<dbReference type="VEuPathDB" id="VectorBase:LDEU005553"/>
<dbReference type="GO" id="GO:0006914">
    <property type="term" value="P:autophagy"/>
    <property type="evidence" value="ECO:0007669"/>
    <property type="project" value="InterPro"/>
</dbReference>
<dbReference type="OrthoDB" id="6514806at2759"/>
<organism evidence="2 3">
    <name type="scientific">Leptotrombidium deliense</name>
    <dbReference type="NCBI Taxonomy" id="299467"/>
    <lineage>
        <taxon>Eukaryota</taxon>
        <taxon>Metazoa</taxon>
        <taxon>Ecdysozoa</taxon>
        <taxon>Arthropoda</taxon>
        <taxon>Chelicerata</taxon>
        <taxon>Arachnida</taxon>
        <taxon>Acari</taxon>
        <taxon>Acariformes</taxon>
        <taxon>Trombidiformes</taxon>
        <taxon>Prostigmata</taxon>
        <taxon>Anystina</taxon>
        <taxon>Parasitengona</taxon>
        <taxon>Trombiculoidea</taxon>
        <taxon>Trombiculidae</taxon>
        <taxon>Leptotrombidium</taxon>
    </lineage>
</organism>
<dbReference type="PANTHER" id="PTHR14964:SF2">
    <property type="entry name" value="NUCLEAR RECEPTOR-BINDING FACTOR 2"/>
    <property type="match status" value="1"/>
</dbReference>
<evidence type="ECO:0000313" key="2">
    <source>
        <dbReference type="EMBL" id="RWS26487.1"/>
    </source>
</evidence>